<feature type="region of interest" description="Disordered" evidence="1">
    <location>
        <begin position="268"/>
        <end position="292"/>
    </location>
</feature>
<gene>
    <name evidence="3" type="ORF">H8J70_08885</name>
</gene>
<name>A0ABR6VJD5_9FIRM</name>
<dbReference type="Pfam" id="PF21939">
    <property type="entry name" value="Gp10_C"/>
    <property type="match status" value="1"/>
</dbReference>
<dbReference type="InterPro" id="IPR053827">
    <property type="entry name" value="Gp10_C"/>
</dbReference>
<reference evidence="3 4" key="1">
    <citation type="submission" date="2020-08" db="EMBL/GenBank/DDBJ databases">
        <authorList>
            <person name="Liu C."/>
            <person name="Sun Q."/>
        </authorList>
    </citation>
    <scope>NUCLEOTIDE SEQUENCE [LARGE SCALE GENOMIC DNA]</scope>
    <source>
        <strain evidence="3 4">NSJ-59</strain>
    </source>
</reference>
<evidence type="ECO:0000313" key="4">
    <source>
        <dbReference type="Proteomes" id="UP000606870"/>
    </source>
</evidence>
<keyword evidence="4" id="KW-1185">Reference proteome</keyword>
<evidence type="ECO:0000259" key="2">
    <source>
        <dbReference type="Pfam" id="PF21939"/>
    </source>
</evidence>
<comment type="caution">
    <text evidence="3">The sequence shown here is derived from an EMBL/GenBank/DDBJ whole genome shotgun (WGS) entry which is preliminary data.</text>
</comment>
<evidence type="ECO:0000256" key="1">
    <source>
        <dbReference type="SAM" id="MobiDB-lite"/>
    </source>
</evidence>
<dbReference type="RefSeq" id="WP_186503672.1">
    <property type="nucleotide sequence ID" value="NZ_JACOGK010000025.1"/>
</dbReference>
<evidence type="ECO:0000313" key="3">
    <source>
        <dbReference type="EMBL" id="MBC3537365.1"/>
    </source>
</evidence>
<proteinExistence type="predicted"/>
<accession>A0ABR6VJD5</accession>
<dbReference type="Proteomes" id="UP000606870">
    <property type="component" value="Unassembled WGS sequence"/>
</dbReference>
<feature type="domain" description="Baseplate structural protein Gp10 C-terminal" evidence="2">
    <location>
        <begin position="158"/>
        <end position="317"/>
    </location>
</feature>
<dbReference type="EMBL" id="JACOGK010000025">
    <property type="protein sequence ID" value="MBC3537365.1"/>
    <property type="molecule type" value="Genomic_DNA"/>
</dbReference>
<protein>
    <recommendedName>
        <fullName evidence="2">Baseplate structural protein Gp10 C-terminal domain-containing protein</fullName>
    </recommendedName>
</protein>
<sequence>MSLETNKYYLTNRGQEILGGAISGTPINVSAVKIGSDALPSDEESVRAMTALTAVQQTLLINGIVTQKGEARITVVISNDKVTTGYYARAIGVYVIDPKMNAETLFAVSALDDSYIPAYGISAKVNQIYTVHIVIGDAQVTVVGDGDLYLLKKDALTIDRIYPIGMVIPLLGDNDPNSLWPTTQWEKMAEGMAMISAGETYTSGATYGANEVTIEKCNLPKVKVDITTEDAGDHTHPSLTGISEAGFDVTNGGGDSDGGDPLRIAVGDNRPYHNNRYSATTDPAGKHKHKGTTDYLGDGQGLNVMQKSVAINLWKRIA</sequence>
<organism evidence="3 4">
    <name type="scientific">Megasphaera hominis</name>
    <dbReference type="NCBI Taxonomy" id="159836"/>
    <lineage>
        <taxon>Bacteria</taxon>
        <taxon>Bacillati</taxon>
        <taxon>Bacillota</taxon>
        <taxon>Negativicutes</taxon>
        <taxon>Veillonellales</taxon>
        <taxon>Veillonellaceae</taxon>
        <taxon>Megasphaera</taxon>
    </lineage>
</organism>